<name>A0A8J3ZKC2_9ACTN</name>
<accession>A0A8J3ZKC2</accession>
<dbReference type="RefSeq" id="WP_204013437.1">
    <property type="nucleotide sequence ID" value="NZ_BOPG01000120.1"/>
</dbReference>
<evidence type="ECO:0000313" key="1">
    <source>
        <dbReference type="EMBL" id="GIJ64537.1"/>
    </source>
</evidence>
<keyword evidence="2" id="KW-1185">Reference proteome</keyword>
<dbReference type="Proteomes" id="UP000612585">
    <property type="component" value="Unassembled WGS sequence"/>
</dbReference>
<protein>
    <submittedName>
        <fullName evidence="1">Uncharacterized protein</fullName>
    </submittedName>
</protein>
<sequence length="61" mass="6614">MTDLSDAPLAEAPPDVVDDQISDVLNEDEVVHVPPAVEQMVEAHEAHTTYAPDVPHWEPGS</sequence>
<gene>
    <name evidence="1" type="ORF">Vau01_120530</name>
</gene>
<proteinExistence type="predicted"/>
<organism evidence="1 2">
    <name type="scientific">Virgisporangium aurantiacum</name>
    <dbReference type="NCBI Taxonomy" id="175570"/>
    <lineage>
        <taxon>Bacteria</taxon>
        <taxon>Bacillati</taxon>
        <taxon>Actinomycetota</taxon>
        <taxon>Actinomycetes</taxon>
        <taxon>Micromonosporales</taxon>
        <taxon>Micromonosporaceae</taxon>
        <taxon>Virgisporangium</taxon>
    </lineage>
</organism>
<dbReference type="AlphaFoldDB" id="A0A8J3ZKC2"/>
<reference evidence="1" key="1">
    <citation type="submission" date="2021-01" db="EMBL/GenBank/DDBJ databases">
        <title>Whole genome shotgun sequence of Virgisporangium aurantiacum NBRC 16421.</title>
        <authorList>
            <person name="Komaki H."/>
            <person name="Tamura T."/>
        </authorList>
    </citation>
    <scope>NUCLEOTIDE SEQUENCE</scope>
    <source>
        <strain evidence="1">NBRC 16421</strain>
    </source>
</reference>
<comment type="caution">
    <text evidence="1">The sequence shown here is derived from an EMBL/GenBank/DDBJ whole genome shotgun (WGS) entry which is preliminary data.</text>
</comment>
<evidence type="ECO:0000313" key="2">
    <source>
        <dbReference type="Proteomes" id="UP000612585"/>
    </source>
</evidence>
<dbReference type="EMBL" id="BOPG01000120">
    <property type="protein sequence ID" value="GIJ64537.1"/>
    <property type="molecule type" value="Genomic_DNA"/>
</dbReference>